<evidence type="ECO:0000313" key="8">
    <source>
        <dbReference type="Proteomes" id="UP001297272"/>
    </source>
</evidence>
<dbReference type="PROSITE" id="PS51318">
    <property type="entry name" value="TAT"/>
    <property type="match status" value="1"/>
</dbReference>
<dbReference type="SMART" id="SM00062">
    <property type="entry name" value="PBPb"/>
    <property type="match status" value="1"/>
</dbReference>
<evidence type="ECO:0000256" key="2">
    <source>
        <dbReference type="ARBA" id="ARBA00010742"/>
    </source>
</evidence>
<evidence type="ECO:0000256" key="1">
    <source>
        <dbReference type="ARBA" id="ARBA00004418"/>
    </source>
</evidence>
<dbReference type="EMBL" id="JAFMNX010000003">
    <property type="protein sequence ID" value="MBS9721451.1"/>
    <property type="molecule type" value="Genomic_DNA"/>
</dbReference>
<proteinExistence type="inferred from homology"/>
<feature type="chain" id="PRO_5045443855" evidence="5">
    <location>
        <begin position="28"/>
        <end position="334"/>
    </location>
</feature>
<evidence type="ECO:0000259" key="6">
    <source>
        <dbReference type="SMART" id="SM00062"/>
    </source>
</evidence>
<dbReference type="PANTHER" id="PTHR30024:SF47">
    <property type="entry name" value="TAURINE-BINDING PERIPLASMIC PROTEIN"/>
    <property type="match status" value="1"/>
</dbReference>
<name>A0ABS5RWP6_9HYPH</name>
<evidence type="ECO:0000313" key="7">
    <source>
        <dbReference type="EMBL" id="MBS9721451.1"/>
    </source>
</evidence>
<dbReference type="InterPro" id="IPR006311">
    <property type="entry name" value="TAT_signal"/>
</dbReference>
<dbReference type="PROSITE" id="PS51257">
    <property type="entry name" value="PROKAR_LIPOPROTEIN"/>
    <property type="match status" value="1"/>
</dbReference>
<accession>A0ABS5RWP6</accession>
<keyword evidence="4 5" id="KW-0732">Signal</keyword>
<feature type="domain" description="Solute-binding protein family 3/N-terminal" evidence="6">
    <location>
        <begin position="47"/>
        <end position="251"/>
    </location>
</feature>
<dbReference type="PANTHER" id="PTHR30024">
    <property type="entry name" value="ALIPHATIC SULFONATES-BINDING PROTEIN-RELATED"/>
    <property type="match status" value="1"/>
</dbReference>
<feature type="signal peptide" evidence="5">
    <location>
        <begin position="1"/>
        <end position="27"/>
    </location>
</feature>
<dbReference type="InterPro" id="IPR010067">
    <property type="entry name" value="ABC_SsuA_sub-bd"/>
</dbReference>
<comment type="similarity">
    <text evidence="2">Belongs to the bacterial solute-binding protein SsuA/TauA family.</text>
</comment>
<dbReference type="Proteomes" id="UP001297272">
    <property type="component" value="Unassembled WGS sequence"/>
</dbReference>
<dbReference type="Pfam" id="PF09084">
    <property type="entry name" value="NMT1"/>
    <property type="match status" value="1"/>
</dbReference>
<evidence type="ECO:0000256" key="5">
    <source>
        <dbReference type="SAM" id="SignalP"/>
    </source>
</evidence>
<comment type="caution">
    <text evidence="7">The sequence shown here is derived from an EMBL/GenBank/DDBJ whole genome shotgun (WGS) entry which is preliminary data.</text>
</comment>
<gene>
    <name evidence="7" type="ORF">JYU29_12225</name>
</gene>
<evidence type="ECO:0000256" key="3">
    <source>
        <dbReference type="ARBA" id="ARBA00022448"/>
    </source>
</evidence>
<dbReference type="RefSeq" id="WP_213985113.1">
    <property type="nucleotide sequence ID" value="NZ_JAFMNX010000003.1"/>
</dbReference>
<protein>
    <submittedName>
        <fullName evidence="7">Aliphatic sulfonate ABC transporter substrate-binding protein</fullName>
    </submittedName>
</protein>
<sequence>MNVFRRTVLAGLAATALFGGCMWPAVAAEVEVSKVSYGGSPWLSHYPVWVGIKKGLFAQHGLEVQWQSFSTGSARMSSLAIGEIDFGGTGSISAIALMASGAKAFYVIAAPDSYATVEGIITTPDINSVADLKGKKLGVPFATSSHVLALDVLEQAGLDPNKDVTLINLPSSDAPSALMAKQVDAVTTWTPAFNSLKAQPNTKVLLDAREFSLYKQFKLGPGPDLLVVNQSFADKNPKSTTAFLQGYFEASQFIKDNPDEAAKILMELTQLPMDEQSNVLKDIEWIGLADQQKMLSPDGTFTKGLQSLADFLVRHKQIDTAPRIDQWVKAELLP</sequence>
<comment type="subcellular location">
    <subcellularLocation>
        <location evidence="1">Periplasm</location>
    </subcellularLocation>
</comment>
<dbReference type="NCBIfam" id="TIGR01728">
    <property type="entry name" value="SsuA_fam"/>
    <property type="match status" value="1"/>
</dbReference>
<evidence type="ECO:0000256" key="4">
    <source>
        <dbReference type="ARBA" id="ARBA00022729"/>
    </source>
</evidence>
<dbReference type="InterPro" id="IPR001638">
    <property type="entry name" value="Solute-binding_3/MltF_N"/>
</dbReference>
<reference evidence="7 8" key="1">
    <citation type="submission" date="2021-03" db="EMBL/GenBank/DDBJ databases">
        <title>Tianweitania aestuarii sp. nov., isolated from a tidal flat.</title>
        <authorList>
            <person name="Park S."/>
            <person name="Yoon J.-H."/>
        </authorList>
    </citation>
    <scope>NUCLEOTIDE SEQUENCE [LARGE SCALE GENOMIC DNA]</scope>
    <source>
        <strain evidence="7 8">BSSL-BM11</strain>
    </source>
</reference>
<dbReference type="InterPro" id="IPR015168">
    <property type="entry name" value="SsuA/THI5"/>
</dbReference>
<dbReference type="Gene3D" id="3.40.190.10">
    <property type="entry name" value="Periplasmic binding protein-like II"/>
    <property type="match status" value="2"/>
</dbReference>
<dbReference type="SUPFAM" id="SSF53850">
    <property type="entry name" value="Periplasmic binding protein-like II"/>
    <property type="match status" value="1"/>
</dbReference>
<keyword evidence="3" id="KW-0813">Transport</keyword>
<keyword evidence="8" id="KW-1185">Reference proteome</keyword>
<organism evidence="7 8">
    <name type="scientific">Tianweitania aestuarii</name>
    <dbReference type="NCBI Taxonomy" id="2814886"/>
    <lineage>
        <taxon>Bacteria</taxon>
        <taxon>Pseudomonadati</taxon>
        <taxon>Pseudomonadota</taxon>
        <taxon>Alphaproteobacteria</taxon>
        <taxon>Hyphomicrobiales</taxon>
        <taxon>Phyllobacteriaceae</taxon>
        <taxon>Tianweitania</taxon>
    </lineage>
</organism>